<reference evidence="2 3" key="1">
    <citation type="submission" date="2020-08" db="EMBL/GenBank/DDBJ databases">
        <authorList>
            <person name="Newling K."/>
            <person name="Davey J."/>
            <person name="Forrester S."/>
        </authorList>
    </citation>
    <scope>NUCLEOTIDE SEQUENCE [LARGE SCALE GENOMIC DNA]</scope>
    <source>
        <strain evidence="3">Crithidia deanei Carvalho (ATCC PRA-265)</strain>
    </source>
</reference>
<proteinExistence type="predicted"/>
<name>A0A7G2BYP8_9TRYP</name>
<protein>
    <submittedName>
        <fullName evidence="2">Uncharacterized protein</fullName>
    </submittedName>
</protein>
<dbReference type="EMBL" id="LR877145">
    <property type="protein sequence ID" value="CAD2212699.1"/>
    <property type="molecule type" value="Genomic_DNA"/>
</dbReference>
<gene>
    <name evidence="2" type="ORF">ADEAN_000011100</name>
</gene>
<sequence length="551" mass="61337">MSYTNPVCQTKLGEVLVALCEPLLVAVLEELRNGKSILTSSVLESGYISSPHSPTAGSFLLTSPSSISSDLLKEDSAIPVSPSSTDPRLGSESPRKMRPLGSSGEVYVTRTVSEWVKGRLHVTRTKLDCCTDVLADSAETAMMLPLRVVKHVPIRFNDTLLKSIGGRVVESFLLYGKAFQMVREAVASSWSSENEEGIVNTVVAVLIQIPETTLEHFWATHGQTDEPQSESMAVVFKYLVKVLLGYLISSTVLDYATHLLALERAQSSVSAPVFDEVLRRKPKFKHWPRKKKHHRKPTAMEAQEPEFQREFYEYEVKLTDDTNHCFIVHSDEDFTRDLTSTKKEQLRDFAQQVVRLAARDFTEHHPSGEVTGALQFSSLHASVPQLGLLLDTAAGKQKESRPTDAPLPSAINSHTSAREEEYVWLPVQEDGTGLVLNFMDVVQHSLDPSSLSGADADALQEVGEVLSILDETFSGRTLIDERAWMYGRNRIHVLSSSEVLLRRTPAEPTAEELPLSLQSDSTQLGVYFHEEGCFVNTRKDKFALDATRPRW</sequence>
<accession>A0A7G2BYP8</accession>
<dbReference type="VEuPathDB" id="TriTrypDB:ADEAN_000011100"/>
<evidence type="ECO:0000313" key="2">
    <source>
        <dbReference type="EMBL" id="CAD2212699.1"/>
    </source>
</evidence>
<evidence type="ECO:0000313" key="3">
    <source>
        <dbReference type="Proteomes" id="UP000515908"/>
    </source>
</evidence>
<organism evidence="2 3">
    <name type="scientific">Angomonas deanei</name>
    <dbReference type="NCBI Taxonomy" id="59799"/>
    <lineage>
        <taxon>Eukaryota</taxon>
        <taxon>Discoba</taxon>
        <taxon>Euglenozoa</taxon>
        <taxon>Kinetoplastea</taxon>
        <taxon>Metakinetoplastina</taxon>
        <taxon>Trypanosomatida</taxon>
        <taxon>Trypanosomatidae</taxon>
        <taxon>Strigomonadinae</taxon>
        <taxon>Angomonas</taxon>
    </lineage>
</organism>
<evidence type="ECO:0000256" key="1">
    <source>
        <dbReference type="SAM" id="MobiDB-lite"/>
    </source>
</evidence>
<feature type="region of interest" description="Disordered" evidence="1">
    <location>
        <begin position="77"/>
        <end position="101"/>
    </location>
</feature>
<dbReference type="Proteomes" id="UP000515908">
    <property type="component" value="Chromosome 01"/>
</dbReference>
<dbReference type="AlphaFoldDB" id="A0A7G2BYP8"/>
<keyword evidence="3" id="KW-1185">Reference proteome</keyword>